<dbReference type="VEuPathDB" id="TriTrypDB:Lsey_0009_0470"/>
<dbReference type="OrthoDB" id="308383at2759"/>
<evidence type="ECO:0000259" key="1">
    <source>
        <dbReference type="PROSITE" id="PS50280"/>
    </source>
</evidence>
<evidence type="ECO:0000313" key="2">
    <source>
        <dbReference type="EMBL" id="KPI90198.1"/>
    </source>
</evidence>
<dbReference type="Pfam" id="PF00856">
    <property type="entry name" value="SET"/>
    <property type="match status" value="1"/>
</dbReference>
<feature type="domain" description="SET" evidence="1">
    <location>
        <begin position="5"/>
        <end position="326"/>
    </location>
</feature>
<dbReference type="InterPro" id="IPR046341">
    <property type="entry name" value="SET_dom_sf"/>
</dbReference>
<reference evidence="2 3" key="1">
    <citation type="journal article" date="2015" name="PLoS Pathog.">
        <title>Leptomonas seymouri: Adaptations to the Dixenous Life Cycle Analyzed by Genome Sequencing, Transcriptome Profiling and Co-infection with Leishmania donovani.</title>
        <authorList>
            <person name="Kraeva N."/>
            <person name="Butenko A."/>
            <person name="Hlavacova J."/>
            <person name="Kostygov A."/>
            <person name="Myskova J."/>
            <person name="Grybchuk D."/>
            <person name="Lestinova T."/>
            <person name="Votypka J."/>
            <person name="Volf P."/>
            <person name="Opperdoes F."/>
            <person name="Flegontov P."/>
            <person name="Lukes J."/>
            <person name="Yurchenko V."/>
        </authorList>
    </citation>
    <scope>NUCLEOTIDE SEQUENCE [LARGE SCALE GENOMIC DNA]</scope>
    <source>
        <strain evidence="2 3">ATCC 30220</strain>
    </source>
</reference>
<organism evidence="2 3">
    <name type="scientific">Leptomonas seymouri</name>
    <dbReference type="NCBI Taxonomy" id="5684"/>
    <lineage>
        <taxon>Eukaryota</taxon>
        <taxon>Discoba</taxon>
        <taxon>Euglenozoa</taxon>
        <taxon>Kinetoplastea</taxon>
        <taxon>Metakinetoplastina</taxon>
        <taxon>Trypanosomatida</taxon>
        <taxon>Trypanosomatidae</taxon>
        <taxon>Leishmaniinae</taxon>
        <taxon>Leptomonas</taxon>
    </lineage>
</organism>
<name>A0A0N1PDQ4_LEPSE</name>
<accession>A0A0N1PDQ4</accession>
<dbReference type="PROSITE" id="PS50280">
    <property type="entry name" value="SET"/>
    <property type="match status" value="1"/>
</dbReference>
<protein>
    <recommendedName>
        <fullName evidence="1">SET domain-containing protein</fullName>
    </recommendedName>
</protein>
<proteinExistence type="predicted"/>
<dbReference type="SUPFAM" id="SSF82199">
    <property type="entry name" value="SET domain"/>
    <property type="match status" value="1"/>
</dbReference>
<keyword evidence="3" id="KW-1185">Reference proteome</keyword>
<dbReference type="Gene3D" id="3.90.1410.10">
    <property type="entry name" value="set domain protein methyltransferase, domain 1"/>
    <property type="match status" value="1"/>
</dbReference>
<dbReference type="OMA" id="SAEAHLC"/>
<evidence type="ECO:0000313" key="3">
    <source>
        <dbReference type="Proteomes" id="UP000038009"/>
    </source>
</evidence>
<dbReference type="EMBL" id="LJSK01000009">
    <property type="protein sequence ID" value="KPI90198.1"/>
    <property type="molecule type" value="Genomic_DNA"/>
</dbReference>
<gene>
    <name evidence="2" type="ORF">ABL78_0716</name>
</gene>
<dbReference type="Proteomes" id="UP000038009">
    <property type="component" value="Unassembled WGS sequence"/>
</dbReference>
<dbReference type="AlphaFoldDB" id="A0A0N1PDQ4"/>
<sequence length="366" mass="41241">MTLISRLHGARCTPLRQQRRQRDGIRGLFSTKYLRRGELIFSLPLHYCYITRISTNSDYCPGWTSTTEGARQLRRWNRGVALLPETWTWLQRFSYDAPSDKVLLTSTVSSESSASHITSAQEKCGACLSSGGPSIISLTVSPVEAALTTSIALRYFYRRALHLTQATRVKKHIGPSPNELAERFVDNLPLDLYLQLGVETLYGDAASGEAHLCLEQIAQNLRDAVLTQANNEEYRFLDEFPSLFDDLLLVCLYVVRSRVLTVPLLGRTDAREEKMVCGVFAPLLDSLNHQPLLPSAAVVVSLQRKRLVVRAARDVQRGEEITLDYRVAGPLPCVPTQDSSLSSSFPYEAPMDEDWTSRYLLEDERW</sequence>
<comment type="caution">
    <text evidence="2">The sequence shown here is derived from an EMBL/GenBank/DDBJ whole genome shotgun (WGS) entry which is preliminary data.</text>
</comment>
<dbReference type="InterPro" id="IPR001214">
    <property type="entry name" value="SET_dom"/>
</dbReference>